<reference evidence="3 4" key="1">
    <citation type="submission" date="2015-12" db="EMBL/GenBank/DDBJ databases">
        <title>Dictyostelia acquired genes for synthesis and detection of signals that induce cell-type specialization by lateral gene transfer from prokaryotes.</title>
        <authorList>
            <person name="Gloeckner G."/>
            <person name="Schaap P."/>
        </authorList>
    </citation>
    <scope>NUCLEOTIDE SEQUENCE [LARGE SCALE GENOMIC DNA]</scope>
    <source>
        <strain evidence="3 4">TK</strain>
    </source>
</reference>
<dbReference type="InterPro" id="IPR036770">
    <property type="entry name" value="Ankyrin_rpt-contain_sf"/>
</dbReference>
<dbReference type="PROSITE" id="PS50181">
    <property type="entry name" value="FBOX"/>
    <property type="match status" value="1"/>
</dbReference>
<dbReference type="OMA" id="NIDCYCK"/>
<dbReference type="InterPro" id="IPR032675">
    <property type="entry name" value="LRR_dom_sf"/>
</dbReference>
<dbReference type="PANTHER" id="PTHR37416:SF1">
    <property type="entry name" value="CYCLIN-LIKE F-BOX CONTAINING PROTEIN"/>
    <property type="match status" value="1"/>
</dbReference>
<dbReference type="Proteomes" id="UP000076078">
    <property type="component" value="Unassembled WGS sequence"/>
</dbReference>
<proteinExistence type="predicted"/>
<accession>A0A152A5Q4</accession>
<dbReference type="Gene3D" id="3.80.10.10">
    <property type="entry name" value="Ribonuclease Inhibitor"/>
    <property type="match status" value="1"/>
</dbReference>
<dbReference type="OrthoDB" id="10044893at2759"/>
<name>A0A152A5Q4_TIELA</name>
<evidence type="ECO:0000313" key="3">
    <source>
        <dbReference type="EMBL" id="KYR01564.1"/>
    </source>
</evidence>
<gene>
    <name evidence="3" type="ORF">DLAC_01558</name>
</gene>
<keyword evidence="4" id="KW-1185">Reference proteome</keyword>
<dbReference type="CDD" id="cd22150">
    <property type="entry name" value="F-box_CeFBXA-like"/>
    <property type="match status" value="1"/>
</dbReference>
<dbReference type="AlphaFoldDB" id="A0A152A5Q4"/>
<comment type="caution">
    <text evidence="3">The sequence shown here is derived from an EMBL/GenBank/DDBJ whole genome shotgun (WGS) entry which is preliminary data.</text>
</comment>
<feature type="domain" description="F-box" evidence="2">
    <location>
        <begin position="226"/>
        <end position="272"/>
    </location>
</feature>
<dbReference type="Pfam" id="PF00646">
    <property type="entry name" value="F-box"/>
    <property type="match status" value="1"/>
</dbReference>
<protein>
    <submittedName>
        <fullName evidence="3">Cyclin-like F-box containing protein</fullName>
    </submittedName>
</protein>
<dbReference type="EMBL" id="LODT01000006">
    <property type="protein sequence ID" value="KYR01564.1"/>
    <property type="molecule type" value="Genomic_DNA"/>
</dbReference>
<sequence>MDNSIRQYQIEWKNHLYSSISQKKVSVKLVHYLSDSLIKVILRDRNEITYYLRILDEALRNCRKDQILLILYVIDGVFRSLHKVIPTESDLFKFISSSFQENVLVRNEKKIIETVPEEDCVNVLKLLTIWIDRNDFTLIFLKGWSNRLVEDLNLMDNDVNNTSTAITIDKPMTTHSNTTTTTTTTKTSETTNSVGNSKKRTLEYIDKIQNNYESSLKMAKKTAVRVEFFNELPNEMIYTILKFLGILDLIKLNKVSKFFRDIVNSWPFFKKISFEEQPTINILYLHGIFRHYQNITHINLSYCVGASDSVIYTISQYNPHLEVIIIPGLSFSSPQPLENLIWRSNNLRILNISQIQHLSNTLFKCIKSKPKLEKLNISCCHSLILLMLQCNTNIPASLVHLNIDCYCKTFDSYSYNIALMGFLNRLNKACGLKRIEVMDVDTNIVKSTIELVTNNMWKMASIANNMAIDNLLLTEKKSTLNRRYLNGTTAIYQASKQGHYITVELLLRTGLVDYRIPDAQGCTPLIVSKNLATARMWSNVLGDKLLNISDSQHVVNRGGVRGEVKVSDVDKLNQLFVSVVQIIYKYIDFLKPLNNTFPKNPMGKEIDEILDFHIRFPKHLVPQNEIYRQSILILSSLLKDISFLRETYIPESKDNYYRMSLINQTIRDDIYFDQLVLTKQQQKSILLSLLM</sequence>
<organism evidence="3 4">
    <name type="scientific">Tieghemostelium lacteum</name>
    <name type="common">Slime mold</name>
    <name type="synonym">Dictyostelium lacteum</name>
    <dbReference type="NCBI Taxonomy" id="361077"/>
    <lineage>
        <taxon>Eukaryota</taxon>
        <taxon>Amoebozoa</taxon>
        <taxon>Evosea</taxon>
        <taxon>Eumycetozoa</taxon>
        <taxon>Dictyostelia</taxon>
        <taxon>Dictyosteliales</taxon>
        <taxon>Raperosteliaceae</taxon>
        <taxon>Tieghemostelium</taxon>
    </lineage>
</organism>
<dbReference type="InterPro" id="IPR001810">
    <property type="entry name" value="F-box_dom"/>
</dbReference>
<dbReference type="SUPFAM" id="SSF52047">
    <property type="entry name" value="RNI-like"/>
    <property type="match status" value="1"/>
</dbReference>
<feature type="compositionally biased region" description="Low complexity" evidence="1">
    <location>
        <begin position="173"/>
        <end position="193"/>
    </location>
</feature>
<dbReference type="SMART" id="SM00256">
    <property type="entry name" value="FBOX"/>
    <property type="match status" value="1"/>
</dbReference>
<dbReference type="SUPFAM" id="SSF48403">
    <property type="entry name" value="Ankyrin repeat"/>
    <property type="match status" value="1"/>
</dbReference>
<dbReference type="PANTHER" id="PTHR37416">
    <property type="entry name" value="F-BOX DOMAIN-CONTAINING PROTEIN"/>
    <property type="match status" value="1"/>
</dbReference>
<dbReference type="FunCoup" id="A0A152A5Q4">
    <property type="interactions" value="259"/>
</dbReference>
<dbReference type="InterPro" id="IPR008942">
    <property type="entry name" value="ENTH_VHS"/>
</dbReference>
<feature type="region of interest" description="Disordered" evidence="1">
    <location>
        <begin position="172"/>
        <end position="194"/>
    </location>
</feature>
<evidence type="ECO:0000259" key="2">
    <source>
        <dbReference type="PROSITE" id="PS50181"/>
    </source>
</evidence>
<dbReference type="InParanoid" id="A0A152A5Q4"/>
<dbReference type="Gene3D" id="1.25.40.90">
    <property type="match status" value="1"/>
</dbReference>
<evidence type="ECO:0000256" key="1">
    <source>
        <dbReference type="SAM" id="MobiDB-lite"/>
    </source>
</evidence>
<evidence type="ECO:0000313" key="4">
    <source>
        <dbReference type="Proteomes" id="UP000076078"/>
    </source>
</evidence>